<sequence length="33" mass="3939">MKQTESATMLHSFVTPHNTYYVLMQIFLCVIYK</sequence>
<evidence type="ECO:0000313" key="1">
    <source>
        <dbReference type="EMBL" id="MBX66448.1"/>
    </source>
</evidence>
<organism evidence="1">
    <name type="scientific">Rhizophora mucronata</name>
    <name type="common">Asiatic mangrove</name>
    <dbReference type="NCBI Taxonomy" id="61149"/>
    <lineage>
        <taxon>Eukaryota</taxon>
        <taxon>Viridiplantae</taxon>
        <taxon>Streptophyta</taxon>
        <taxon>Embryophyta</taxon>
        <taxon>Tracheophyta</taxon>
        <taxon>Spermatophyta</taxon>
        <taxon>Magnoliopsida</taxon>
        <taxon>eudicotyledons</taxon>
        <taxon>Gunneridae</taxon>
        <taxon>Pentapetalae</taxon>
        <taxon>rosids</taxon>
        <taxon>fabids</taxon>
        <taxon>Malpighiales</taxon>
        <taxon>Rhizophoraceae</taxon>
        <taxon>Rhizophora</taxon>
    </lineage>
</organism>
<proteinExistence type="predicted"/>
<dbReference type="EMBL" id="GGEC01085964">
    <property type="protein sequence ID" value="MBX66448.1"/>
    <property type="molecule type" value="Transcribed_RNA"/>
</dbReference>
<protein>
    <submittedName>
        <fullName evidence="1">Uncharacterized protein</fullName>
    </submittedName>
</protein>
<reference evidence="1" key="1">
    <citation type="submission" date="2018-02" db="EMBL/GenBank/DDBJ databases">
        <title>Rhizophora mucronata_Transcriptome.</title>
        <authorList>
            <person name="Meera S.P."/>
            <person name="Sreeshan A."/>
            <person name="Augustine A."/>
        </authorList>
    </citation>
    <scope>NUCLEOTIDE SEQUENCE</scope>
    <source>
        <tissue evidence="1">Leaf</tissue>
    </source>
</reference>
<dbReference type="AlphaFoldDB" id="A0A2P2QHH2"/>
<name>A0A2P2QHH2_RHIMU</name>
<accession>A0A2P2QHH2</accession>